<dbReference type="PANTHER" id="PTHR33480:SF1">
    <property type="entry name" value="TYR RECOMBINASE DOMAIN-CONTAINING PROTEIN"/>
    <property type="match status" value="1"/>
</dbReference>
<dbReference type="PANTHER" id="PTHR33480">
    <property type="entry name" value="SET DOMAIN-CONTAINING PROTEIN-RELATED"/>
    <property type="match status" value="1"/>
</dbReference>
<protein>
    <submittedName>
        <fullName evidence="1">Uncharacterized protein</fullName>
    </submittedName>
</protein>
<accession>A0AAV4ILW3</accession>
<dbReference type="Proteomes" id="UP000762676">
    <property type="component" value="Unassembled WGS sequence"/>
</dbReference>
<keyword evidence="2" id="KW-1185">Reference proteome</keyword>
<organism evidence="1 2">
    <name type="scientific">Elysia marginata</name>
    <dbReference type="NCBI Taxonomy" id="1093978"/>
    <lineage>
        <taxon>Eukaryota</taxon>
        <taxon>Metazoa</taxon>
        <taxon>Spiralia</taxon>
        <taxon>Lophotrochozoa</taxon>
        <taxon>Mollusca</taxon>
        <taxon>Gastropoda</taxon>
        <taxon>Heterobranchia</taxon>
        <taxon>Euthyneura</taxon>
        <taxon>Panpulmonata</taxon>
        <taxon>Sacoglossa</taxon>
        <taxon>Placobranchoidea</taxon>
        <taxon>Plakobranchidae</taxon>
        <taxon>Elysia</taxon>
    </lineage>
</organism>
<name>A0AAV4ILW3_9GAST</name>
<reference evidence="1 2" key="1">
    <citation type="journal article" date="2021" name="Elife">
        <title>Chloroplast acquisition without the gene transfer in kleptoplastic sea slugs, Plakobranchus ocellatus.</title>
        <authorList>
            <person name="Maeda T."/>
            <person name="Takahashi S."/>
            <person name="Yoshida T."/>
            <person name="Shimamura S."/>
            <person name="Takaki Y."/>
            <person name="Nagai Y."/>
            <person name="Toyoda A."/>
            <person name="Suzuki Y."/>
            <person name="Arimoto A."/>
            <person name="Ishii H."/>
            <person name="Satoh N."/>
            <person name="Nishiyama T."/>
            <person name="Hasebe M."/>
            <person name="Maruyama T."/>
            <person name="Minagawa J."/>
            <person name="Obokata J."/>
            <person name="Shigenobu S."/>
        </authorList>
    </citation>
    <scope>NUCLEOTIDE SEQUENCE [LARGE SCALE GENOMIC DNA]</scope>
</reference>
<proteinExistence type="predicted"/>
<dbReference type="AlphaFoldDB" id="A0AAV4ILW3"/>
<dbReference type="EMBL" id="BMAT01002620">
    <property type="protein sequence ID" value="GFS10388.1"/>
    <property type="molecule type" value="Genomic_DNA"/>
</dbReference>
<comment type="caution">
    <text evidence="1">The sequence shown here is derived from an EMBL/GenBank/DDBJ whole genome shotgun (WGS) entry which is preliminary data.</text>
</comment>
<gene>
    <name evidence="1" type="ORF">ElyMa_001322100</name>
</gene>
<sequence length="138" mass="15481">MTLKLLLDAQCSVRVPNTSTHVFACPPNSYFNGYRTGNKMEKMCSGLKHPDHITSTNIKKNIASLSQVINLEENEMDILASHIGHDIRVHREYYMYRLPQDVLETAMVGKLLVMMERGALHEATGNPEPTAEVNKVGL</sequence>
<evidence type="ECO:0000313" key="1">
    <source>
        <dbReference type="EMBL" id="GFS10388.1"/>
    </source>
</evidence>
<evidence type="ECO:0000313" key="2">
    <source>
        <dbReference type="Proteomes" id="UP000762676"/>
    </source>
</evidence>